<dbReference type="EMBL" id="CAJHNH020006346">
    <property type="protein sequence ID" value="CAG5133613.1"/>
    <property type="molecule type" value="Genomic_DNA"/>
</dbReference>
<reference evidence="2" key="1">
    <citation type="submission" date="2021-04" db="EMBL/GenBank/DDBJ databases">
        <authorList>
            <consortium name="Molecular Ecology Group"/>
        </authorList>
    </citation>
    <scope>NUCLEOTIDE SEQUENCE</scope>
</reference>
<dbReference type="PROSITE" id="PS50004">
    <property type="entry name" value="C2"/>
    <property type="match status" value="1"/>
</dbReference>
<dbReference type="SMART" id="SM00239">
    <property type="entry name" value="C2"/>
    <property type="match status" value="1"/>
</dbReference>
<evidence type="ECO:0000259" key="1">
    <source>
        <dbReference type="PROSITE" id="PS50004"/>
    </source>
</evidence>
<organism evidence="2 3">
    <name type="scientific">Candidula unifasciata</name>
    <dbReference type="NCBI Taxonomy" id="100452"/>
    <lineage>
        <taxon>Eukaryota</taxon>
        <taxon>Metazoa</taxon>
        <taxon>Spiralia</taxon>
        <taxon>Lophotrochozoa</taxon>
        <taxon>Mollusca</taxon>
        <taxon>Gastropoda</taxon>
        <taxon>Heterobranchia</taxon>
        <taxon>Euthyneura</taxon>
        <taxon>Panpulmonata</taxon>
        <taxon>Eupulmonata</taxon>
        <taxon>Stylommatophora</taxon>
        <taxon>Helicina</taxon>
        <taxon>Helicoidea</taxon>
        <taxon>Geomitridae</taxon>
        <taxon>Candidula</taxon>
    </lineage>
</organism>
<accession>A0A8S3ZVQ5</accession>
<feature type="non-terminal residue" evidence="2">
    <location>
        <position position="1"/>
    </location>
</feature>
<dbReference type="Pfam" id="PF00168">
    <property type="entry name" value="C2"/>
    <property type="match status" value="1"/>
</dbReference>
<keyword evidence="3" id="KW-1185">Reference proteome</keyword>
<dbReference type="InterPro" id="IPR035892">
    <property type="entry name" value="C2_domain_sf"/>
</dbReference>
<dbReference type="Gene3D" id="2.60.40.150">
    <property type="entry name" value="C2 domain"/>
    <property type="match status" value="1"/>
</dbReference>
<name>A0A8S3ZVQ5_9EUPU</name>
<dbReference type="OrthoDB" id="1562946at2759"/>
<protein>
    <recommendedName>
        <fullName evidence="1">C2 domain-containing protein</fullName>
    </recommendedName>
</protein>
<feature type="domain" description="C2" evidence="1">
    <location>
        <begin position="1"/>
        <end position="119"/>
    </location>
</feature>
<evidence type="ECO:0000313" key="2">
    <source>
        <dbReference type="EMBL" id="CAG5133613.1"/>
    </source>
</evidence>
<gene>
    <name evidence="2" type="ORF">CUNI_LOCUS19171</name>
</gene>
<comment type="caution">
    <text evidence="2">The sequence shown here is derived from an EMBL/GenBank/DDBJ whole genome shotgun (WGS) entry which is preliminary data.</text>
</comment>
<dbReference type="Proteomes" id="UP000678393">
    <property type="component" value="Unassembled WGS sequence"/>
</dbReference>
<dbReference type="SUPFAM" id="SSF49562">
    <property type="entry name" value="C2 domain (Calcium/lipid-binding domain, CaLB)"/>
    <property type="match status" value="1"/>
</dbReference>
<evidence type="ECO:0000313" key="3">
    <source>
        <dbReference type="Proteomes" id="UP000678393"/>
    </source>
</evidence>
<feature type="non-terminal residue" evidence="2">
    <location>
        <position position="119"/>
    </location>
</feature>
<sequence>VLECGDLTVINGACNPYAVVTLSYGKTRAKEVKKTAVRKKTICPQFDETFSFYIDSKGQNQERNLYAFEDFMAGELSVSLFHDDSKVSREVLGNIFKGAFLGEVKIPIHDLDISRPHKA</sequence>
<dbReference type="InterPro" id="IPR000008">
    <property type="entry name" value="C2_dom"/>
</dbReference>
<proteinExistence type="predicted"/>
<dbReference type="AlphaFoldDB" id="A0A8S3ZVQ5"/>